<dbReference type="Pfam" id="PF02517">
    <property type="entry name" value="Rce1-like"/>
    <property type="match status" value="1"/>
</dbReference>
<keyword evidence="1" id="KW-0812">Transmembrane</keyword>
<dbReference type="Proteomes" id="UP000800303">
    <property type="component" value="Unassembled WGS sequence"/>
</dbReference>
<dbReference type="GO" id="GO:0008237">
    <property type="term" value="F:metallopeptidase activity"/>
    <property type="evidence" value="ECO:0007669"/>
    <property type="project" value="UniProtKB-KW"/>
</dbReference>
<sequence length="239" mass="26180">MNKKRVGVIPVAAITLVAIACAPLLVWLKGHAPLALNVFANERYNLEIGYQVTVLALAAIVIGLVYAMTGREGLAYLNLRRRGGVIRPEPWIGVKPKAGETWRHLGLNFAVVITLATAIVIYFQVVHGKSISFDWVPGIFLVLAFALANAFSEEILFRFSFVAVVSKYGYSPYLAQGLAAAIFGVVHYFGNPGGLVGVLMAAFIGWFLAKSMLETKGFFWALIIHFLQDVVIFTALFME</sequence>
<feature type="transmembrane region" description="Helical" evidence="1">
    <location>
        <begin position="195"/>
        <end position="213"/>
    </location>
</feature>
<evidence type="ECO:0000256" key="1">
    <source>
        <dbReference type="SAM" id="Phobius"/>
    </source>
</evidence>
<keyword evidence="3" id="KW-0482">Metalloprotease</keyword>
<evidence type="ECO:0000259" key="2">
    <source>
        <dbReference type="Pfam" id="PF02517"/>
    </source>
</evidence>
<organism evidence="3 4">
    <name type="scientific">Saccharibacillus alkalitolerans</name>
    <dbReference type="NCBI Taxonomy" id="2705290"/>
    <lineage>
        <taxon>Bacteria</taxon>
        <taxon>Bacillati</taxon>
        <taxon>Bacillota</taxon>
        <taxon>Bacilli</taxon>
        <taxon>Bacillales</taxon>
        <taxon>Paenibacillaceae</taxon>
        <taxon>Saccharibacillus</taxon>
    </lineage>
</organism>
<evidence type="ECO:0000313" key="4">
    <source>
        <dbReference type="Proteomes" id="UP000800303"/>
    </source>
</evidence>
<keyword evidence="1" id="KW-0472">Membrane</keyword>
<proteinExistence type="predicted"/>
<accession>A0ABX0F7S1</accession>
<dbReference type="PROSITE" id="PS51257">
    <property type="entry name" value="PROKAR_LIPOPROTEIN"/>
    <property type="match status" value="1"/>
</dbReference>
<feature type="transmembrane region" description="Helical" evidence="1">
    <location>
        <begin position="218"/>
        <end position="238"/>
    </location>
</feature>
<protein>
    <submittedName>
        <fullName evidence="3">CPBP family intramembrane metalloprotease</fullName>
    </submittedName>
</protein>
<evidence type="ECO:0000313" key="3">
    <source>
        <dbReference type="EMBL" id="NGZ75251.1"/>
    </source>
</evidence>
<name>A0ABX0F7S1_9BACL</name>
<dbReference type="EMBL" id="JAAFGS010000002">
    <property type="protein sequence ID" value="NGZ75251.1"/>
    <property type="molecule type" value="Genomic_DNA"/>
</dbReference>
<feature type="transmembrane region" description="Helical" evidence="1">
    <location>
        <begin position="105"/>
        <end position="123"/>
    </location>
</feature>
<keyword evidence="3" id="KW-0645">Protease</keyword>
<feature type="transmembrane region" description="Helical" evidence="1">
    <location>
        <begin position="48"/>
        <end position="68"/>
    </location>
</feature>
<feature type="transmembrane region" description="Helical" evidence="1">
    <location>
        <begin position="135"/>
        <end position="152"/>
    </location>
</feature>
<keyword evidence="4" id="KW-1185">Reference proteome</keyword>
<keyword evidence="3" id="KW-0378">Hydrolase</keyword>
<feature type="transmembrane region" description="Helical" evidence="1">
    <location>
        <begin position="7"/>
        <end position="28"/>
    </location>
</feature>
<reference evidence="3 4" key="1">
    <citation type="submission" date="2020-01" db="EMBL/GenBank/DDBJ databases">
        <title>Polyphasic characterisation and genomic insights into a novel alkali tolerant bacterium VR-M41.</title>
        <authorList>
            <person name="Vemuluri V.R."/>
        </authorList>
    </citation>
    <scope>NUCLEOTIDE SEQUENCE [LARGE SCALE GENOMIC DNA]</scope>
    <source>
        <strain evidence="3 4">VR-M41</strain>
    </source>
</reference>
<dbReference type="InterPro" id="IPR003675">
    <property type="entry name" value="Rce1/LyrA-like_dom"/>
</dbReference>
<comment type="caution">
    <text evidence="3">The sequence shown here is derived from an EMBL/GenBank/DDBJ whole genome shotgun (WGS) entry which is preliminary data.</text>
</comment>
<gene>
    <name evidence="3" type="ORF">GYN08_07960</name>
</gene>
<feature type="domain" description="CAAX prenyl protease 2/Lysostaphin resistance protein A-like" evidence="2">
    <location>
        <begin position="139"/>
        <end position="230"/>
    </location>
</feature>
<keyword evidence="1" id="KW-1133">Transmembrane helix</keyword>